<evidence type="ECO:0000313" key="2">
    <source>
        <dbReference type="EnsemblPlants" id="OGLUM11G00280.4"/>
    </source>
</evidence>
<dbReference type="Proteomes" id="UP000026961">
    <property type="component" value="Chromosome 11"/>
</dbReference>
<feature type="region of interest" description="Disordered" evidence="1">
    <location>
        <begin position="44"/>
        <end position="68"/>
    </location>
</feature>
<name>A0A0E0BEF2_9ORYZ</name>
<accession>A0A0E0BEF2</accession>
<evidence type="ECO:0000256" key="1">
    <source>
        <dbReference type="SAM" id="MobiDB-lite"/>
    </source>
</evidence>
<dbReference type="EnsemblPlants" id="OGLUM11G00280.4">
    <property type="protein sequence ID" value="OGLUM11G00280.4"/>
    <property type="gene ID" value="OGLUM11G00280"/>
</dbReference>
<dbReference type="AlphaFoldDB" id="A0A0E0BEF2"/>
<dbReference type="Gramene" id="OGLUM11G00280.4">
    <property type="protein sequence ID" value="OGLUM11G00280.4"/>
    <property type="gene ID" value="OGLUM11G00280"/>
</dbReference>
<organism evidence="2">
    <name type="scientific">Oryza glumipatula</name>
    <dbReference type="NCBI Taxonomy" id="40148"/>
    <lineage>
        <taxon>Eukaryota</taxon>
        <taxon>Viridiplantae</taxon>
        <taxon>Streptophyta</taxon>
        <taxon>Embryophyta</taxon>
        <taxon>Tracheophyta</taxon>
        <taxon>Spermatophyta</taxon>
        <taxon>Magnoliopsida</taxon>
        <taxon>Liliopsida</taxon>
        <taxon>Poales</taxon>
        <taxon>Poaceae</taxon>
        <taxon>BOP clade</taxon>
        <taxon>Oryzoideae</taxon>
        <taxon>Oryzeae</taxon>
        <taxon>Oryzinae</taxon>
        <taxon>Oryza</taxon>
    </lineage>
</organism>
<sequence length="68" mass="7490">MSWSVYLIVDETLKYSLYARIFLAGKKVMQIALGRDVHPLLLNPRATTHRATSPPPPPAATAPTTRTS</sequence>
<proteinExistence type="predicted"/>
<reference evidence="2" key="2">
    <citation type="submission" date="2018-05" db="EMBL/GenBank/DDBJ databases">
        <title>OgluRS3 (Oryza glumaepatula Reference Sequence Version 3).</title>
        <authorList>
            <person name="Zhang J."/>
            <person name="Kudrna D."/>
            <person name="Lee S."/>
            <person name="Talag J."/>
            <person name="Welchert J."/>
            <person name="Wing R.A."/>
        </authorList>
    </citation>
    <scope>NUCLEOTIDE SEQUENCE [LARGE SCALE GENOMIC DNA]</scope>
</reference>
<dbReference type="HOGENOM" id="CLU_2798043_0_0_1"/>
<keyword evidence="3" id="KW-1185">Reference proteome</keyword>
<evidence type="ECO:0000313" key="3">
    <source>
        <dbReference type="Proteomes" id="UP000026961"/>
    </source>
</evidence>
<reference evidence="2" key="1">
    <citation type="submission" date="2015-04" db="UniProtKB">
        <authorList>
            <consortium name="EnsemblPlants"/>
        </authorList>
    </citation>
    <scope>IDENTIFICATION</scope>
</reference>
<protein>
    <submittedName>
        <fullName evidence="2">Ribosome assembly factor mrt4</fullName>
    </submittedName>
</protein>